<organism evidence="7 8">
    <name type="scientific">Pelobates cultripes</name>
    <name type="common">Western spadefoot toad</name>
    <dbReference type="NCBI Taxonomy" id="61616"/>
    <lineage>
        <taxon>Eukaryota</taxon>
        <taxon>Metazoa</taxon>
        <taxon>Chordata</taxon>
        <taxon>Craniata</taxon>
        <taxon>Vertebrata</taxon>
        <taxon>Euteleostomi</taxon>
        <taxon>Amphibia</taxon>
        <taxon>Batrachia</taxon>
        <taxon>Anura</taxon>
        <taxon>Pelobatoidea</taxon>
        <taxon>Pelobatidae</taxon>
        <taxon>Pelobates</taxon>
    </lineage>
</organism>
<evidence type="ECO:0000256" key="2">
    <source>
        <dbReference type="ARBA" id="ARBA00022692"/>
    </source>
</evidence>
<evidence type="ECO:0000256" key="4">
    <source>
        <dbReference type="ARBA" id="ARBA00022989"/>
    </source>
</evidence>
<feature type="transmembrane region" description="Helical" evidence="6">
    <location>
        <begin position="268"/>
        <end position="290"/>
    </location>
</feature>
<reference evidence="7" key="1">
    <citation type="submission" date="2022-03" db="EMBL/GenBank/DDBJ databases">
        <authorList>
            <person name="Alioto T."/>
            <person name="Alioto T."/>
            <person name="Gomez Garrido J."/>
        </authorList>
    </citation>
    <scope>NUCLEOTIDE SEQUENCE</scope>
</reference>
<dbReference type="EMBL" id="OW240915">
    <property type="protein sequence ID" value="CAH2283436.1"/>
    <property type="molecule type" value="Genomic_DNA"/>
</dbReference>
<evidence type="ECO:0000313" key="7">
    <source>
        <dbReference type="EMBL" id="CAH2283436.1"/>
    </source>
</evidence>
<dbReference type="GO" id="GO:0006816">
    <property type="term" value="P:calcium ion transport"/>
    <property type="evidence" value="ECO:0007669"/>
    <property type="project" value="TreeGrafter"/>
</dbReference>
<evidence type="ECO:0000313" key="8">
    <source>
        <dbReference type="Proteomes" id="UP001295444"/>
    </source>
</evidence>
<evidence type="ECO:0000256" key="3">
    <source>
        <dbReference type="ARBA" id="ARBA00022737"/>
    </source>
</evidence>
<evidence type="ECO:0000256" key="5">
    <source>
        <dbReference type="ARBA" id="ARBA00023136"/>
    </source>
</evidence>
<evidence type="ECO:0000256" key="6">
    <source>
        <dbReference type="SAM" id="Phobius"/>
    </source>
</evidence>
<evidence type="ECO:0000256" key="1">
    <source>
        <dbReference type="ARBA" id="ARBA00004370"/>
    </source>
</evidence>
<keyword evidence="8" id="KW-1185">Reference proteome</keyword>
<gene>
    <name evidence="7" type="ORF">PECUL_23A004290</name>
</gene>
<keyword evidence="3" id="KW-0677">Repeat</keyword>
<dbReference type="PANTHER" id="PTHR46730">
    <property type="entry name" value="POLYCYSTIN-1"/>
    <property type="match status" value="1"/>
</dbReference>
<dbReference type="GO" id="GO:0005261">
    <property type="term" value="F:monoatomic cation channel activity"/>
    <property type="evidence" value="ECO:0007669"/>
    <property type="project" value="TreeGrafter"/>
</dbReference>
<dbReference type="PANTHER" id="PTHR46730:SF4">
    <property type="entry name" value="POLYCYSTIC KIDNEY DISEASE PROTEIN 1-LIKE 1"/>
    <property type="match status" value="1"/>
</dbReference>
<proteinExistence type="predicted"/>
<protein>
    <submittedName>
        <fullName evidence="7">Uncharacterized protein</fullName>
    </submittedName>
</protein>
<accession>A0AAD1RZX0</accession>
<keyword evidence="2 6" id="KW-0812">Transmembrane</keyword>
<feature type="transmembrane region" description="Helical" evidence="6">
    <location>
        <begin position="236"/>
        <end position="256"/>
    </location>
</feature>
<dbReference type="Proteomes" id="UP001295444">
    <property type="component" value="Chromosome 04"/>
</dbReference>
<name>A0AAD1RZX0_PELCU</name>
<keyword evidence="5 6" id="KW-0472">Membrane</keyword>
<dbReference type="GO" id="GO:0005886">
    <property type="term" value="C:plasma membrane"/>
    <property type="evidence" value="ECO:0007669"/>
    <property type="project" value="TreeGrafter"/>
</dbReference>
<keyword evidence="4 6" id="KW-1133">Transmembrane helix</keyword>
<sequence length="414" mass="47588">MAQSTPRFTENPQTGAVTFTVPASTPLLLNRASSTAKPLGYKPKTITKQIHSAVKTQHTPATVQREEISTRVLLVVTYNPALEEIRKIIKDLQPMLTEDETLKNIFSETPILAFRQPPNLQQKLINWKLPTDGHQDSIPDNTFDSSLNWQHIQNWANDTWKKKYERDFPPYLQSRNCSGIQNRSLSASNDCSSGFEDCKAKGFRPDLKDTWYEYTSGHNSTFEHSVLNMCKALPPWCAYLCWLLCVALSIIFAMVTVSLGLRFGPTKFILWLHALFCSLIYCAFVVQPILKSYQDQIRSLWELTSLKQYLEQKLVPRGLRPDILLPDKIQTEEQLSEWNTILLDCSFKLMDFLVKLETTNFEAINTKLKSDILSIKNYKTDDLYVHMENKLQQNINNFRPHLKVAGLLCNRHGI</sequence>
<dbReference type="AlphaFoldDB" id="A0AAD1RZX0"/>
<comment type="subcellular location">
    <subcellularLocation>
        <location evidence="1">Membrane</location>
    </subcellularLocation>
</comment>